<dbReference type="PANTHER" id="PTHR43677">
    <property type="entry name" value="SHORT-CHAIN DEHYDROGENASE/REDUCTASE"/>
    <property type="match status" value="1"/>
</dbReference>
<evidence type="ECO:0000313" key="2">
    <source>
        <dbReference type="EMBL" id="ASV75050.1"/>
    </source>
</evidence>
<dbReference type="InterPro" id="IPR013154">
    <property type="entry name" value="ADH-like_N"/>
</dbReference>
<organism evidence="2 3">
    <name type="scientific">Thermogutta terrifontis</name>
    <dbReference type="NCBI Taxonomy" id="1331910"/>
    <lineage>
        <taxon>Bacteria</taxon>
        <taxon>Pseudomonadati</taxon>
        <taxon>Planctomycetota</taxon>
        <taxon>Planctomycetia</taxon>
        <taxon>Pirellulales</taxon>
        <taxon>Thermoguttaceae</taxon>
        <taxon>Thermogutta</taxon>
    </lineage>
</organism>
<dbReference type="CDD" id="cd05280">
    <property type="entry name" value="MDR_yhdh_yhfp"/>
    <property type="match status" value="1"/>
</dbReference>
<name>A0A286RGG9_9BACT</name>
<dbReference type="NCBIfam" id="TIGR02823">
    <property type="entry name" value="oxido_YhdH"/>
    <property type="match status" value="1"/>
</dbReference>
<keyword evidence="3" id="KW-1185">Reference proteome</keyword>
<dbReference type="KEGG" id="ttf:THTE_2448"/>
<evidence type="ECO:0000313" key="3">
    <source>
        <dbReference type="Proteomes" id="UP000215086"/>
    </source>
</evidence>
<evidence type="ECO:0000259" key="1">
    <source>
        <dbReference type="SMART" id="SM00829"/>
    </source>
</evidence>
<dbReference type="Pfam" id="PF08240">
    <property type="entry name" value="ADH_N"/>
    <property type="match status" value="1"/>
</dbReference>
<dbReference type="AlphaFoldDB" id="A0A286RGG9"/>
<dbReference type="InterPro" id="IPR014188">
    <property type="entry name" value="Acrylyl-CoA_reductase_AcuI"/>
</dbReference>
<dbReference type="InterPro" id="IPR036291">
    <property type="entry name" value="NAD(P)-bd_dom_sf"/>
</dbReference>
<keyword evidence="2" id="KW-0560">Oxidoreductase</keyword>
<dbReference type="Pfam" id="PF00107">
    <property type="entry name" value="ADH_zinc_N"/>
    <property type="match status" value="1"/>
</dbReference>
<accession>A0A286RGG9</accession>
<dbReference type="SUPFAM" id="SSF51735">
    <property type="entry name" value="NAD(P)-binding Rossmann-fold domains"/>
    <property type="match status" value="1"/>
</dbReference>
<dbReference type="InterPro" id="IPR051397">
    <property type="entry name" value="Zn-ADH-like_protein"/>
</dbReference>
<gene>
    <name evidence="2" type="ORF">THTE_2448</name>
</gene>
<dbReference type="OrthoDB" id="9782155at2"/>
<dbReference type="Proteomes" id="UP000215086">
    <property type="component" value="Chromosome"/>
</dbReference>
<dbReference type="InterPro" id="IPR020843">
    <property type="entry name" value="ER"/>
</dbReference>
<dbReference type="Gene3D" id="3.40.50.720">
    <property type="entry name" value="NAD(P)-binding Rossmann-like Domain"/>
    <property type="match status" value="1"/>
</dbReference>
<dbReference type="GO" id="GO:0004022">
    <property type="term" value="F:alcohol dehydrogenase (NAD+) activity"/>
    <property type="evidence" value="ECO:0007669"/>
    <property type="project" value="UniProtKB-EC"/>
</dbReference>
<dbReference type="InterPro" id="IPR011032">
    <property type="entry name" value="GroES-like_sf"/>
</dbReference>
<dbReference type="PANTHER" id="PTHR43677:SF1">
    <property type="entry name" value="ACRYLYL-COA REDUCTASE ACUI-RELATED"/>
    <property type="match status" value="1"/>
</dbReference>
<dbReference type="SUPFAM" id="SSF50129">
    <property type="entry name" value="GroES-like"/>
    <property type="match status" value="1"/>
</dbReference>
<protein>
    <submittedName>
        <fullName evidence="2">Alcohol dehydrogenase</fullName>
        <ecNumber evidence="2">1.1.1.1</ecNumber>
    </submittedName>
</protein>
<dbReference type="EC" id="1.1.1.1" evidence="2"/>
<dbReference type="SMART" id="SM00829">
    <property type="entry name" value="PKS_ER"/>
    <property type="match status" value="1"/>
</dbReference>
<feature type="domain" description="Enoyl reductase (ER)" evidence="1">
    <location>
        <begin position="21"/>
        <end position="326"/>
    </location>
</feature>
<dbReference type="Gene3D" id="3.90.180.10">
    <property type="entry name" value="Medium-chain alcohol dehydrogenases, catalytic domain"/>
    <property type="match status" value="1"/>
</dbReference>
<dbReference type="InterPro" id="IPR013149">
    <property type="entry name" value="ADH-like_C"/>
</dbReference>
<dbReference type="GO" id="GO:0043957">
    <property type="term" value="F:acryloyl-CoA reductase (NADPH) activity"/>
    <property type="evidence" value="ECO:0007669"/>
    <property type="project" value="TreeGrafter"/>
</dbReference>
<dbReference type="RefSeq" id="WP_095415220.1">
    <property type="nucleotide sequence ID" value="NZ_CP018477.1"/>
</dbReference>
<proteinExistence type="predicted"/>
<sequence>MDFEALFVTKSSDGQTCISIGRAQSSQLPPGEVVIRVAYSSLNYKDALAARGHPGIVKKFPHVPGIDVAGAVEESGVYEFVPGDPVIVTGYELGAERWGGYAEFVRVPADWVLPLPKGLDFVDAMTLGTAGLTAGLCVDALLSHGISTEKGQIVVSGASGGVGSIAVAILGKLGFDVVAVTGKAHAHELLRELGAGSVVGREAVLADPEKPLLSGRWAGGVDTVGGDMLSSILRATKHSGCVAACGLAGGAHLRMTVYPFILRGVTLAGIDAAWQPLAKKAAIWERFAGPWRIEKLDRLRTMVPLKDLPMWFDRILNGEVMGRIVVEVGGSRVPLKR</sequence>
<reference evidence="2 3" key="1">
    <citation type="journal article" name="Front. Microbiol.">
        <title>Sugar Metabolism of the First Thermophilic Planctomycete Thermogutta terrifontis: Comparative Genomic and Transcriptomic Approaches.</title>
        <authorList>
            <person name="Elcheninov A.G."/>
            <person name="Menzel P."/>
            <person name="Gudbergsdottir S.R."/>
            <person name="Slesarev A.I."/>
            <person name="Kadnikov V.V."/>
            <person name="Krogh A."/>
            <person name="Bonch-Osmolovskaya E.A."/>
            <person name="Peng X."/>
            <person name="Kublanov I.V."/>
        </authorList>
    </citation>
    <scope>NUCLEOTIDE SEQUENCE [LARGE SCALE GENOMIC DNA]</scope>
    <source>
        <strain evidence="2 3">R1</strain>
    </source>
</reference>
<dbReference type="EMBL" id="CP018477">
    <property type="protein sequence ID" value="ASV75050.1"/>
    <property type="molecule type" value="Genomic_DNA"/>
</dbReference>